<dbReference type="Pfam" id="PF13682">
    <property type="entry name" value="CZB"/>
    <property type="match status" value="1"/>
</dbReference>
<evidence type="ECO:0000256" key="2">
    <source>
        <dbReference type="PROSITE-ProRule" id="PRU00284"/>
    </source>
</evidence>
<sequence>MLFKSKKAPCYEAEQIINYVDARMKGKISKRPDVEYGIHKKIADDFDKLFASEEKMAESSKRIIEIGASISSFDSEMKHISNILIDFAEDMSEVSQSNLAIVEETTASMNGVNETTSIATKTLNTVANSSQNLMESNVEGLSQIEEIGKAKEDVLNNANVMGGKIDYLIEMVNKVNDIVKTVESIANQTNLLALNASIEAARAGEHGRGFSVVADEIRKLADDTTHNLKGMKSLMSNMQEAANDGKNSMDQTILETNGMSEKIDAVKVTIQKNVQLLGSTVKDIKVLNDSMSGINTSVNEINKAMEISTVDAERLNRMSEEIHKSALESSDQAAKISQIDKELSDIVKGMLAHLKDSPNSFTNEEFISYLQKAKESHKIWLANLKRAIDEMKAYPIQLDGSKCAFGHFYYSINVEHPNIISDWKAIEEVHMKFHNYGKEVMNSIEENNYENANNFYKQAKELSSQIFEHLDNIIKNVGDINLQGDHVFNGIEDFNEICSENCGECKY</sequence>
<dbReference type="Proteomes" id="UP000422764">
    <property type="component" value="Chromosome"/>
</dbReference>
<accession>A0A6I6EW75</accession>
<evidence type="ECO:0000313" key="4">
    <source>
        <dbReference type="EMBL" id="QGU94431.1"/>
    </source>
</evidence>
<keyword evidence="1 2" id="KW-0807">Transducer</keyword>
<name>A0A6I6EW75_9CLOT</name>
<dbReference type="Pfam" id="PF00015">
    <property type="entry name" value="MCPsignal"/>
    <property type="match status" value="1"/>
</dbReference>
<protein>
    <submittedName>
        <fullName evidence="4">Chemotaxis protein</fullName>
    </submittedName>
</protein>
<dbReference type="GO" id="GO:0016020">
    <property type="term" value="C:membrane"/>
    <property type="evidence" value="ECO:0007669"/>
    <property type="project" value="InterPro"/>
</dbReference>
<evidence type="ECO:0000313" key="5">
    <source>
        <dbReference type="Proteomes" id="UP000422764"/>
    </source>
</evidence>
<dbReference type="Gene3D" id="1.10.287.950">
    <property type="entry name" value="Methyl-accepting chemotaxis protein"/>
    <property type="match status" value="1"/>
</dbReference>
<proteinExistence type="predicted"/>
<dbReference type="AlphaFoldDB" id="A0A6I6EW75"/>
<evidence type="ECO:0000256" key="1">
    <source>
        <dbReference type="ARBA" id="ARBA00023224"/>
    </source>
</evidence>
<dbReference type="PROSITE" id="PS50111">
    <property type="entry name" value="CHEMOTAXIS_TRANSDUC_2"/>
    <property type="match status" value="1"/>
</dbReference>
<dbReference type="InterPro" id="IPR025991">
    <property type="entry name" value="Chemoreceptor_zinc-bind_dom"/>
</dbReference>
<feature type="domain" description="Methyl-accepting transducer" evidence="3">
    <location>
        <begin position="73"/>
        <end position="337"/>
    </location>
</feature>
<dbReference type="PANTHER" id="PTHR32089">
    <property type="entry name" value="METHYL-ACCEPTING CHEMOTAXIS PROTEIN MCPB"/>
    <property type="match status" value="1"/>
</dbReference>
<reference evidence="4 5" key="1">
    <citation type="submission" date="2019-12" db="EMBL/GenBank/DDBJ databases">
        <title>Genome sequenceing of Clostridium bovifaecis.</title>
        <authorList>
            <person name="Yao Y."/>
        </authorList>
    </citation>
    <scope>NUCLEOTIDE SEQUENCE [LARGE SCALE GENOMIC DNA]</scope>
    <source>
        <strain evidence="4 5">BXX</strain>
    </source>
</reference>
<gene>
    <name evidence="4" type="ORF">GOM49_04330</name>
</gene>
<organism evidence="4 5">
    <name type="scientific">Clostridium bovifaecis</name>
    <dbReference type="NCBI Taxonomy" id="2184719"/>
    <lineage>
        <taxon>Bacteria</taxon>
        <taxon>Bacillati</taxon>
        <taxon>Bacillota</taxon>
        <taxon>Clostridia</taxon>
        <taxon>Eubacteriales</taxon>
        <taxon>Clostridiaceae</taxon>
        <taxon>Clostridium</taxon>
    </lineage>
</organism>
<dbReference type="GO" id="GO:0007165">
    <property type="term" value="P:signal transduction"/>
    <property type="evidence" value="ECO:0007669"/>
    <property type="project" value="UniProtKB-KW"/>
</dbReference>
<dbReference type="EMBL" id="CP046522">
    <property type="protein sequence ID" value="QGU94431.1"/>
    <property type="molecule type" value="Genomic_DNA"/>
</dbReference>
<dbReference type="InterPro" id="IPR004089">
    <property type="entry name" value="MCPsignal_dom"/>
</dbReference>
<dbReference type="SUPFAM" id="SSF58104">
    <property type="entry name" value="Methyl-accepting chemotaxis protein (MCP) signaling domain"/>
    <property type="match status" value="1"/>
</dbReference>
<dbReference type="SMART" id="SM00283">
    <property type="entry name" value="MA"/>
    <property type="match status" value="1"/>
</dbReference>
<keyword evidence="5" id="KW-1185">Reference proteome</keyword>
<evidence type="ECO:0000259" key="3">
    <source>
        <dbReference type="PROSITE" id="PS50111"/>
    </source>
</evidence>
<dbReference type="PANTHER" id="PTHR32089:SF112">
    <property type="entry name" value="LYSOZYME-LIKE PROTEIN-RELATED"/>
    <property type="match status" value="1"/>
</dbReference>
<dbReference type="Gene3D" id="1.20.120.30">
    <property type="entry name" value="Aspartate receptor, ligand-binding domain"/>
    <property type="match status" value="1"/>
</dbReference>